<dbReference type="AlphaFoldDB" id="A0A0C7G741"/>
<protein>
    <submittedName>
        <fullName evidence="2">Membrane protein</fullName>
    </submittedName>
</protein>
<dbReference type="EMBL" id="CEKZ01000003">
    <property type="protein sequence ID" value="CEQ03956.1"/>
    <property type="molecule type" value="Genomic_DNA"/>
</dbReference>
<accession>A0A0C7G741</accession>
<feature type="transmembrane region" description="Helical" evidence="1">
    <location>
        <begin position="373"/>
        <end position="399"/>
    </location>
</feature>
<dbReference type="Pfam" id="PF05684">
    <property type="entry name" value="DUF819"/>
    <property type="match status" value="1"/>
</dbReference>
<feature type="transmembrane region" description="Helical" evidence="1">
    <location>
        <begin position="261"/>
        <end position="281"/>
    </location>
</feature>
<feature type="transmembrane region" description="Helical" evidence="1">
    <location>
        <begin position="220"/>
        <end position="241"/>
    </location>
</feature>
<feature type="transmembrane region" description="Helical" evidence="1">
    <location>
        <begin position="318"/>
        <end position="340"/>
    </location>
</feature>
<feature type="transmembrane region" description="Helical" evidence="1">
    <location>
        <begin position="164"/>
        <end position="182"/>
    </location>
</feature>
<reference evidence="2 3" key="1">
    <citation type="submission" date="2015-01" db="EMBL/GenBank/DDBJ databases">
        <authorList>
            <person name="Aslett A.Martin."/>
            <person name="De Silva Nishadi"/>
        </authorList>
    </citation>
    <scope>NUCLEOTIDE SEQUENCE [LARGE SCALE GENOMIC DNA]</scope>
    <source>
        <strain evidence="2 3">R28058</strain>
    </source>
</reference>
<evidence type="ECO:0000313" key="3">
    <source>
        <dbReference type="Proteomes" id="UP000049127"/>
    </source>
</evidence>
<dbReference type="OrthoDB" id="653763at2"/>
<dbReference type="PANTHER" id="PTHR34289:SF8">
    <property type="entry name" value="DUF819 DOMAIN-CONTAINING PROTEIN"/>
    <property type="match status" value="1"/>
</dbReference>
<keyword evidence="1" id="KW-0472">Membrane</keyword>
<dbReference type="Proteomes" id="UP000049127">
    <property type="component" value="Unassembled WGS sequence"/>
</dbReference>
<keyword evidence="1" id="KW-0812">Transmembrane</keyword>
<feature type="transmembrane region" description="Helical" evidence="1">
    <location>
        <begin position="94"/>
        <end position="116"/>
    </location>
</feature>
<evidence type="ECO:0000313" key="2">
    <source>
        <dbReference type="EMBL" id="CEQ03956.1"/>
    </source>
</evidence>
<dbReference type="InterPro" id="IPR008537">
    <property type="entry name" value="DUF819"/>
</dbReference>
<feature type="transmembrane region" description="Helical" evidence="1">
    <location>
        <begin position="66"/>
        <end position="82"/>
    </location>
</feature>
<feature type="transmembrane region" description="Helical" evidence="1">
    <location>
        <begin position="293"/>
        <end position="312"/>
    </location>
</feature>
<proteinExistence type="predicted"/>
<evidence type="ECO:0000256" key="1">
    <source>
        <dbReference type="SAM" id="Phobius"/>
    </source>
</evidence>
<feature type="transmembrane region" description="Helical" evidence="1">
    <location>
        <begin position="12"/>
        <end position="28"/>
    </location>
</feature>
<name>A0A0C7G741_PARSO</name>
<sequence length="400" mass="43136">MKSFISPDNTWVLWAIITGWAAFSIYLEQKYDWASKVSGAIIALIGAMVLSNLNVIPVEAPVYDQVWGYVVPLAITLLLYQCNIKKIGKESARILTIFLISSVGTMIGAIVGYLALHKIIPDLNMVAAMMSGSYIGGSVNFAAMSGAFDVPGDLVSAAVVADNLLMALYFFVLMAIPSVAFFRKKFKHPHIDEMEKLDSKDGETIAASYWGRKEISLKDIAYAVASAFVIVAVSTELAGFLKSLIPTTNPILAMFNSILGNQYLIITTLTMSLATFASKFFGDIKGAQEIGTFLIYIFFVVIGVPASIPLIIQKSPLLLLYCAVMVIINMAITFTAAKLLKFDLEEAILASNANIGGPTTAAAMAISKGWTKLIGPILIVGTLGYVIGNYFGLFIGNILM</sequence>
<feature type="transmembrane region" description="Helical" evidence="1">
    <location>
        <begin position="40"/>
        <end position="60"/>
    </location>
</feature>
<dbReference type="RefSeq" id="WP_055342074.1">
    <property type="nucleotide sequence ID" value="NZ_CDNI01000003.1"/>
</dbReference>
<organism evidence="2 3">
    <name type="scientific">Paraclostridium sordellii</name>
    <name type="common">Clostridium sordellii</name>
    <dbReference type="NCBI Taxonomy" id="1505"/>
    <lineage>
        <taxon>Bacteria</taxon>
        <taxon>Bacillati</taxon>
        <taxon>Bacillota</taxon>
        <taxon>Clostridia</taxon>
        <taxon>Peptostreptococcales</taxon>
        <taxon>Peptostreptococcaceae</taxon>
        <taxon>Paraclostridium</taxon>
    </lineage>
</organism>
<dbReference type="PANTHER" id="PTHR34289">
    <property type="entry name" value="PROTEIN, PUTATIVE (DUF819)-RELATED"/>
    <property type="match status" value="1"/>
</dbReference>
<gene>
    <name evidence="2" type="ORF">R28058_16891</name>
</gene>
<keyword evidence="1" id="KW-1133">Transmembrane helix</keyword>